<dbReference type="GO" id="GO:0006355">
    <property type="term" value="P:regulation of DNA-templated transcription"/>
    <property type="evidence" value="ECO:0007669"/>
    <property type="project" value="InterPro"/>
</dbReference>
<dbReference type="RefSeq" id="WP_143157186.1">
    <property type="nucleotide sequence ID" value="NZ_FQUO01000002.1"/>
</dbReference>
<gene>
    <name evidence="2" type="ORF">SAMN05444008_10289</name>
</gene>
<dbReference type="Gene3D" id="3.40.50.280">
    <property type="entry name" value="Cobalamin-binding domain"/>
    <property type="match status" value="1"/>
</dbReference>
<organism evidence="2 3">
    <name type="scientific">Cnuella takakiae</name>
    <dbReference type="NCBI Taxonomy" id="1302690"/>
    <lineage>
        <taxon>Bacteria</taxon>
        <taxon>Pseudomonadati</taxon>
        <taxon>Bacteroidota</taxon>
        <taxon>Chitinophagia</taxon>
        <taxon>Chitinophagales</taxon>
        <taxon>Chitinophagaceae</taxon>
        <taxon>Cnuella</taxon>
    </lineage>
</organism>
<dbReference type="SUPFAM" id="SSF46955">
    <property type="entry name" value="Putative DNA-binding domain"/>
    <property type="match status" value="1"/>
</dbReference>
<dbReference type="GO" id="GO:0046872">
    <property type="term" value="F:metal ion binding"/>
    <property type="evidence" value="ECO:0007669"/>
    <property type="project" value="InterPro"/>
</dbReference>
<dbReference type="InterPro" id="IPR036594">
    <property type="entry name" value="Meth_synthase_dom"/>
</dbReference>
<name>A0A1M4UZ65_9BACT</name>
<dbReference type="InterPro" id="IPR036724">
    <property type="entry name" value="Cobalamin-bd_sf"/>
</dbReference>
<keyword evidence="3" id="KW-1185">Reference proteome</keyword>
<accession>A0A1M4UZ65</accession>
<dbReference type="SUPFAM" id="SSF52242">
    <property type="entry name" value="Cobalamin (vitamin B12)-binding domain"/>
    <property type="match status" value="1"/>
</dbReference>
<evidence type="ECO:0000313" key="2">
    <source>
        <dbReference type="EMBL" id="SHE61940.1"/>
    </source>
</evidence>
<dbReference type="AlphaFoldDB" id="A0A1M4UZ65"/>
<dbReference type="InterPro" id="IPR009061">
    <property type="entry name" value="DNA-bd_dom_put_sf"/>
</dbReference>
<dbReference type="InterPro" id="IPR003759">
    <property type="entry name" value="Cbl-bd_cap"/>
</dbReference>
<dbReference type="GO" id="GO:0003677">
    <property type="term" value="F:DNA binding"/>
    <property type="evidence" value="ECO:0007669"/>
    <property type="project" value="InterPro"/>
</dbReference>
<dbReference type="EMBL" id="FQUO01000002">
    <property type="protein sequence ID" value="SHE61940.1"/>
    <property type="molecule type" value="Genomic_DNA"/>
</dbReference>
<dbReference type="InterPro" id="IPR000551">
    <property type="entry name" value="MerR-type_HTH_dom"/>
</dbReference>
<protein>
    <submittedName>
        <fullName evidence="2">B12 binding domain-containing protein</fullName>
    </submittedName>
</protein>
<dbReference type="PROSITE" id="PS50937">
    <property type="entry name" value="HTH_MERR_2"/>
    <property type="match status" value="1"/>
</dbReference>
<proteinExistence type="predicted"/>
<dbReference type="Gene3D" id="1.10.1660.10">
    <property type="match status" value="1"/>
</dbReference>
<dbReference type="Pfam" id="PF02607">
    <property type="entry name" value="B12-binding_2"/>
    <property type="match status" value="1"/>
</dbReference>
<dbReference type="STRING" id="1302690.BUE76_13255"/>
<dbReference type="Gene3D" id="1.10.1240.10">
    <property type="entry name" value="Methionine synthase domain"/>
    <property type="match status" value="1"/>
</dbReference>
<sequence length="305" mass="35094">MQQFSIKDVEHLLGIKAHTLRVWEQRYGFFAAKRKASTHRTYDNEDLKVLLRVAFLYHQGKKISHIAALSPEALEQEVANVPLNGDTYPLFVVQLVEHALAFDELAFAQLLDRVTNLIGFTRTIEEVCFPFLQRVGLLWMTNHMVPAQEHFSSYLIQNKIIAATESIPLPGSPTEMILFAPKGEFHELPLLYLHYLLRNQGWSVMFLGKNVDIPVLKECAAQPSVQYLFMHLLTNLNQMDPEDYLEELVRQFPVKSIIASGAGIHRVKRSFVNVHLLLTDKQIHQFINRKDEIPKYIIKVPPKSK</sequence>
<dbReference type="Proteomes" id="UP000184368">
    <property type="component" value="Unassembled WGS sequence"/>
</dbReference>
<feature type="domain" description="HTH merR-type" evidence="1">
    <location>
        <begin position="1"/>
        <end position="72"/>
    </location>
</feature>
<evidence type="ECO:0000313" key="3">
    <source>
        <dbReference type="Proteomes" id="UP000184368"/>
    </source>
</evidence>
<dbReference type="SMART" id="SM00422">
    <property type="entry name" value="HTH_MERR"/>
    <property type="match status" value="1"/>
</dbReference>
<dbReference type="Pfam" id="PF13411">
    <property type="entry name" value="MerR_1"/>
    <property type="match status" value="1"/>
</dbReference>
<dbReference type="GO" id="GO:0031419">
    <property type="term" value="F:cobalamin binding"/>
    <property type="evidence" value="ECO:0007669"/>
    <property type="project" value="InterPro"/>
</dbReference>
<evidence type="ECO:0000259" key="1">
    <source>
        <dbReference type="PROSITE" id="PS50937"/>
    </source>
</evidence>
<dbReference type="CDD" id="cd01104">
    <property type="entry name" value="HTH_MlrA-CarA"/>
    <property type="match status" value="1"/>
</dbReference>
<reference evidence="2 3" key="1">
    <citation type="submission" date="2016-11" db="EMBL/GenBank/DDBJ databases">
        <authorList>
            <person name="Jaros S."/>
            <person name="Januszkiewicz K."/>
            <person name="Wedrychowicz H."/>
        </authorList>
    </citation>
    <scope>NUCLEOTIDE SEQUENCE [LARGE SCALE GENOMIC DNA]</scope>
    <source>
        <strain evidence="2 3">DSM 26897</strain>
    </source>
</reference>